<dbReference type="AlphaFoldDB" id="A0A9Q5N3L5"/>
<evidence type="ECO:0000313" key="5">
    <source>
        <dbReference type="Proteomes" id="UP000757232"/>
    </source>
</evidence>
<dbReference type="InterPro" id="IPR050577">
    <property type="entry name" value="MAPR/NEUFC/NENF-like"/>
</dbReference>
<evidence type="ECO:0000256" key="2">
    <source>
        <dbReference type="SAM" id="MobiDB-lite"/>
    </source>
</evidence>
<dbReference type="PANTHER" id="PTHR10281">
    <property type="entry name" value="MEMBRANE-ASSOCIATED PROGESTERONE RECEPTOR COMPONENT-RELATED"/>
    <property type="match status" value="1"/>
</dbReference>
<feature type="domain" description="Cytochrome b5 heme-binding" evidence="3">
    <location>
        <begin position="138"/>
        <end position="220"/>
    </location>
</feature>
<gene>
    <name evidence="4" type="ORF">A7U60_g5370</name>
</gene>
<dbReference type="GO" id="GO:0012505">
    <property type="term" value="C:endomembrane system"/>
    <property type="evidence" value="ECO:0007669"/>
    <property type="project" value="TreeGrafter"/>
</dbReference>
<evidence type="ECO:0000256" key="1">
    <source>
        <dbReference type="ARBA" id="ARBA00038357"/>
    </source>
</evidence>
<dbReference type="Gene3D" id="3.10.120.10">
    <property type="entry name" value="Cytochrome b5-like heme/steroid binding domain"/>
    <property type="match status" value="1"/>
</dbReference>
<name>A0A9Q5N3L5_SANBA</name>
<dbReference type="OrthoDB" id="10257697at2759"/>
<dbReference type="EMBL" id="LNZH02000191">
    <property type="protein sequence ID" value="OCB87465.1"/>
    <property type="molecule type" value="Genomic_DNA"/>
</dbReference>
<dbReference type="GO" id="GO:0016020">
    <property type="term" value="C:membrane"/>
    <property type="evidence" value="ECO:0007669"/>
    <property type="project" value="TreeGrafter"/>
</dbReference>
<reference evidence="4" key="1">
    <citation type="submission" date="2016-06" db="EMBL/GenBank/DDBJ databases">
        <title>Draft Genome sequence of the fungus Inonotus baumii.</title>
        <authorList>
            <person name="Zhu H."/>
            <person name="Lin W."/>
        </authorList>
    </citation>
    <scope>NUCLEOTIDE SEQUENCE</scope>
    <source>
        <strain evidence="4">821</strain>
    </source>
</reference>
<keyword evidence="5" id="KW-1185">Reference proteome</keyword>
<dbReference type="InterPro" id="IPR001199">
    <property type="entry name" value="Cyt_B5-like_heme/steroid-bd"/>
</dbReference>
<evidence type="ECO:0000313" key="4">
    <source>
        <dbReference type="EMBL" id="OCB87465.1"/>
    </source>
</evidence>
<proteinExistence type="inferred from homology"/>
<organism evidence="4 5">
    <name type="scientific">Sanghuangporus baumii</name>
    <name type="common">Phellinus baumii</name>
    <dbReference type="NCBI Taxonomy" id="108892"/>
    <lineage>
        <taxon>Eukaryota</taxon>
        <taxon>Fungi</taxon>
        <taxon>Dikarya</taxon>
        <taxon>Basidiomycota</taxon>
        <taxon>Agaricomycotina</taxon>
        <taxon>Agaricomycetes</taxon>
        <taxon>Hymenochaetales</taxon>
        <taxon>Hymenochaetaceae</taxon>
        <taxon>Sanghuangporus</taxon>
    </lineage>
</organism>
<dbReference type="InterPro" id="IPR036400">
    <property type="entry name" value="Cyt_B5-like_heme/steroid_sf"/>
</dbReference>
<comment type="similarity">
    <text evidence="1">Belongs to the cytochrome b5 family. MAPR subfamily.</text>
</comment>
<dbReference type="Proteomes" id="UP000757232">
    <property type="component" value="Unassembled WGS sequence"/>
</dbReference>
<feature type="region of interest" description="Disordered" evidence="2">
    <location>
        <begin position="227"/>
        <end position="265"/>
    </location>
</feature>
<feature type="region of interest" description="Disordered" evidence="2">
    <location>
        <begin position="1"/>
        <end position="35"/>
    </location>
</feature>
<comment type="caution">
    <text evidence="4">The sequence shown here is derived from an EMBL/GenBank/DDBJ whole genome shotgun (WGS) entry which is preliminary data.</text>
</comment>
<accession>A0A9Q5N3L5</accession>
<feature type="compositionally biased region" description="Basic and acidic residues" evidence="2">
    <location>
        <begin position="234"/>
        <end position="265"/>
    </location>
</feature>
<protein>
    <submittedName>
        <fullName evidence="4">Cytochrome b5</fullName>
    </submittedName>
</protein>
<dbReference type="PANTHER" id="PTHR10281:SF76">
    <property type="entry name" value="CALCUTTA CUP-RELATED"/>
    <property type="match status" value="1"/>
</dbReference>
<evidence type="ECO:0000259" key="3">
    <source>
        <dbReference type="SMART" id="SM01117"/>
    </source>
</evidence>
<dbReference type="SUPFAM" id="SSF55856">
    <property type="entry name" value="Cytochrome b5-like heme/steroid binding domain"/>
    <property type="match status" value="1"/>
</dbReference>
<dbReference type="SMART" id="SM01117">
    <property type="entry name" value="Cyt-b5"/>
    <property type="match status" value="1"/>
</dbReference>
<sequence length="265" mass="30550">MSWLFNPTGDPPPRRADEQPAQEMAPDYSGRMVSTRKANQPFLAYTRYREEQKRLHEEWLERKKLREEKLARGEEVGPEEPDPTAQEEVGLLGLLKFIVYCLLFLALVSKFFTGSFVFDLESKLPTLKSLLPRNERLLSEEGLSKYDGSDPSKPIYLAIDGLVYDVTEGRRMYGPGGSYHFMYVQWIRQSLLINKSVLGLEHWKNFYANHKKYTKIGRVLHHPIDPLSPIPPPCKEEKPAVGNKEQAKEERPTKDSGQHAKHQEL</sequence>